<keyword evidence="10" id="KW-1185">Reference proteome</keyword>
<comment type="subcellular location">
    <subcellularLocation>
        <location evidence="1">Membrane</location>
        <topology evidence="1">Multi-pass membrane protein</topology>
    </subcellularLocation>
</comment>
<feature type="transmembrane region" description="Helical" evidence="7">
    <location>
        <begin position="93"/>
        <end position="120"/>
    </location>
</feature>
<dbReference type="GO" id="GO:0016020">
    <property type="term" value="C:membrane"/>
    <property type="evidence" value="ECO:0007669"/>
    <property type="project" value="UniProtKB-SubCell"/>
</dbReference>
<dbReference type="InterPro" id="IPR049326">
    <property type="entry name" value="Rhodopsin_dom_fungi"/>
</dbReference>
<feature type="transmembrane region" description="Helical" evidence="7">
    <location>
        <begin position="252"/>
        <end position="274"/>
    </location>
</feature>
<dbReference type="PANTHER" id="PTHR33048:SF47">
    <property type="entry name" value="INTEGRAL MEMBRANE PROTEIN-RELATED"/>
    <property type="match status" value="1"/>
</dbReference>
<dbReference type="Pfam" id="PF20684">
    <property type="entry name" value="Fung_rhodopsin"/>
    <property type="match status" value="1"/>
</dbReference>
<dbReference type="PANTHER" id="PTHR33048">
    <property type="entry name" value="PTH11-LIKE INTEGRAL MEMBRANE PROTEIN (AFU_ORTHOLOGUE AFUA_5G11245)"/>
    <property type="match status" value="1"/>
</dbReference>
<feature type="compositionally biased region" description="Polar residues" evidence="6">
    <location>
        <begin position="295"/>
        <end position="314"/>
    </location>
</feature>
<feature type="region of interest" description="Disordered" evidence="6">
    <location>
        <begin position="335"/>
        <end position="377"/>
    </location>
</feature>
<feature type="transmembrane region" description="Helical" evidence="7">
    <location>
        <begin position="132"/>
        <end position="155"/>
    </location>
</feature>
<feature type="transmembrane region" description="Helical" evidence="7">
    <location>
        <begin position="211"/>
        <end position="232"/>
    </location>
</feature>
<keyword evidence="4 7" id="KW-0472">Membrane</keyword>
<evidence type="ECO:0000256" key="5">
    <source>
        <dbReference type="ARBA" id="ARBA00038359"/>
    </source>
</evidence>
<keyword evidence="2 7" id="KW-0812">Transmembrane</keyword>
<dbReference type="OMA" id="VWTCIEA"/>
<dbReference type="AlphaFoldDB" id="A0A384JA26"/>
<accession>A0A384JA26</accession>
<feature type="transmembrane region" description="Helical" evidence="7">
    <location>
        <begin position="52"/>
        <end position="73"/>
    </location>
</feature>
<feature type="transmembrane region" description="Helical" evidence="7">
    <location>
        <begin position="22"/>
        <end position="40"/>
    </location>
</feature>
<evidence type="ECO:0000256" key="3">
    <source>
        <dbReference type="ARBA" id="ARBA00022989"/>
    </source>
</evidence>
<evidence type="ECO:0000259" key="8">
    <source>
        <dbReference type="Pfam" id="PF20684"/>
    </source>
</evidence>
<feature type="compositionally biased region" description="Basic and acidic residues" evidence="6">
    <location>
        <begin position="358"/>
        <end position="370"/>
    </location>
</feature>
<evidence type="ECO:0000256" key="2">
    <source>
        <dbReference type="ARBA" id="ARBA00022692"/>
    </source>
</evidence>
<proteinExistence type="inferred from homology"/>
<dbReference type="EMBL" id="CP009806">
    <property type="protein sequence ID" value="ATZ47340.1"/>
    <property type="molecule type" value="Genomic_DNA"/>
</dbReference>
<protein>
    <recommendedName>
        <fullName evidence="8">Rhodopsin domain-containing protein</fullName>
    </recommendedName>
</protein>
<evidence type="ECO:0000256" key="7">
    <source>
        <dbReference type="SAM" id="Phobius"/>
    </source>
</evidence>
<feature type="domain" description="Rhodopsin" evidence="8">
    <location>
        <begin position="36"/>
        <end position="275"/>
    </location>
</feature>
<evidence type="ECO:0000256" key="6">
    <source>
        <dbReference type="SAM" id="MobiDB-lite"/>
    </source>
</evidence>
<dbReference type="VEuPathDB" id="FungiDB:Bcin02g06300"/>
<evidence type="ECO:0000313" key="9">
    <source>
        <dbReference type="EMBL" id="ATZ47340.1"/>
    </source>
</evidence>
<sequence length="377" mass="41691">MVLINTGTYDANDNHGPLMNRVAVAMMLISLVATCLRIFARRLVHQQLWWDDWFTPIALAFSWGVTIIHIIAVEKGNFGRHILPTTMPSEIVRFLKCLFGVQVGYPIAIAAIKFSILFFYRRIFSIGPTKLPLVLLGAVVAAWAIAMIIMGIFSCRPVRGFWMREEIPTVCMSEVTYLLAVAIPNVVTDIVLIIFPLPILWSLKVTMSHRIALSGIFLIGGFIVIISCLRLITVTQSNSNPDVTWALLPLGIFNVLEMNIGILCACLPSMAPLLRILMGKAAMTSNPTPPAPSGHSISTSGRKPWSSSKRSNTHGLSVLESQNESVTWLNDAPTTHTGVVMRPKTSIHGPEPSQIELHQMKDDGKIRVDRNITWSES</sequence>
<comment type="similarity">
    <text evidence="5">Belongs to the SAT4 family.</text>
</comment>
<feature type="region of interest" description="Disordered" evidence="6">
    <location>
        <begin position="285"/>
        <end position="314"/>
    </location>
</feature>
<keyword evidence="3 7" id="KW-1133">Transmembrane helix</keyword>
<feature type="transmembrane region" description="Helical" evidence="7">
    <location>
        <begin position="175"/>
        <end position="199"/>
    </location>
</feature>
<gene>
    <name evidence="9" type="ORF">BCIN_02g06300</name>
</gene>
<evidence type="ECO:0000313" key="10">
    <source>
        <dbReference type="Proteomes" id="UP000001798"/>
    </source>
</evidence>
<dbReference type="Proteomes" id="UP000001798">
    <property type="component" value="Chromosome 2"/>
</dbReference>
<reference evidence="9 10" key="3">
    <citation type="journal article" date="2017" name="Mol. Plant Pathol.">
        <title>A gapless genome sequence of the fungus Botrytis cinerea.</title>
        <authorList>
            <person name="Van Kan J.A."/>
            <person name="Stassen J.H."/>
            <person name="Mosbach A."/>
            <person name="Van Der Lee T.A."/>
            <person name="Faino L."/>
            <person name="Farmer A.D."/>
            <person name="Papasotiriou D.G."/>
            <person name="Zhou S."/>
            <person name="Seidl M.F."/>
            <person name="Cottam E."/>
            <person name="Edel D."/>
            <person name="Hahn M."/>
            <person name="Schwartz D.C."/>
            <person name="Dietrich R.A."/>
            <person name="Widdison S."/>
            <person name="Scalliet G."/>
        </authorList>
    </citation>
    <scope>NUCLEOTIDE SEQUENCE [LARGE SCALE GENOMIC DNA]</scope>
    <source>
        <strain evidence="9 10">B05.10</strain>
    </source>
</reference>
<dbReference type="GeneID" id="5431112"/>
<dbReference type="KEGG" id="bfu:BCIN_02g06300"/>
<evidence type="ECO:0000256" key="1">
    <source>
        <dbReference type="ARBA" id="ARBA00004141"/>
    </source>
</evidence>
<organism evidence="9 10">
    <name type="scientific">Botryotinia fuckeliana (strain B05.10)</name>
    <name type="common">Noble rot fungus</name>
    <name type="synonym">Botrytis cinerea</name>
    <dbReference type="NCBI Taxonomy" id="332648"/>
    <lineage>
        <taxon>Eukaryota</taxon>
        <taxon>Fungi</taxon>
        <taxon>Dikarya</taxon>
        <taxon>Ascomycota</taxon>
        <taxon>Pezizomycotina</taxon>
        <taxon>Leotiomycetes</taxon>
        <taxon>Helotiales</taxon>
        <taxon>Sclerotiniaceae</taxon>
        <taxon>Botrytis</taxon>
    </lineage>
</organism>
<dbReference type="InterPro" id="IPR052337">
    <property type="entry name" value="SAT4-like"/>
</dbReference>
<name>A0A384JA26_BOTFB</name>
<evidence type="ECO:0000256" key="4">
    <source>
        <dbReference type="ARBA" id="ARBA00023136"/>
    </source>
</evidence>
<dbReference type="OrthoDB" id="10017208at2759"/>
<reference evidence="9 10" key="1">
    <citation type="journal article" date="2011" name="PLoS Genet.">
        <title>Genomic analysis of the necrotrophic fungal pathogens Sclerotinia sclerotiorum and Botrytis cinerea.</title>
        <authorList>
            <person name="Amselem J."/>
            <person name="Cuomo C.A."/>
            <person name="van Kan J.A."/>
            <person name="Viaud M."/>
            <person name="Benito E.P."/>
            <person name="Couloux A."/>
            <person name="Coutinho P.M."/>
            <person name="de Vries R.P."/>
            <person name="Dyer P.S."/>
            <person name="Fillinger S."/>
            <person name="Fournier E."/>
            <person name="Gout L."/>
            <person name="Hahn M."/>
            <person name="Kohn L."/>
            <person name="Lapalu N."/>
            <person name="Plummer K.M."/>
            <person name="Pradier J.M."/>
            <person name="Quevillon E."/>
            <person name="Sharon A."/>
            <person name="Simon A."/>
            <person name="ten Have A."/>
            <person name="Tudzynski B."/>
            <person name="Tudzynski P."/>
            <person name="Wincker P."/>
            <person name="Andrew M."/>
            <person name="Anthouard V."/>
            <person name="Beever R.E."/>
            <person name="Beffa R."/>
            <person name="Benoit I."/>
            <person name="Bouzid O."/>
            <person name="Brault B."/>
            <person name="Chen Z."/>
            <person name="Choquer M."/>
            <person name="Collemare J."/>
            <person name="Cotton P."/>
            <person name="Danchin E.G."/>
            <person name="Da Silva C."/>
            <person name="Gautier A."/>
            <person name="Giraud C."/>
            <person name="Giraud T."/>
            <person name="Gonzalez C."/>
            <person name="Grossetete S."/>
            <person name="Guldener U."/>
            <person name="Henrissat B."/>
            <person name="Howlett B.J."/>
            <person name="Kodira C."/>
            <person name="Kretschmer M."/>
            <person name="Lappartient A."/>
            <person name="Leroch M."/>
            <person name="Levis C."/>
            <person name="Mauceli E."/>
            <person name="Neuveglise C."/>
            <person name="Oeser B."/>
            <person name="Pearson M."/>
            <person name="Poulain J."/>
            <person name="Poussereau N."/>
            <person name="Quesneville H."/>
            <person name="Rascle C."/>
            <person name="Schumacher J."/>
            <person name="Segurens B."/>
            <person name="Sexton A."/>
            <person name="Silva E."/>
            <person name="Sirven C."/>
            <person name="Soanes D.M."/>
            <person name="Talbot N.J."/>
            <person name="Templeton M."/>
            <person name="Yandava C."/>
            <person name="Yarden O."/>
            <person name="Zeng Q."/>
            <person name="Rollins J.A."/>
            <person name="Lebrun M.H."/>
            <person name="Dickman M."/>
        </authorList>
    </citation>
    <scope>NUCLEOTIDE SEQUENCE [LARGE SCALE GENOMIC DNA]</scope>
    <source>
        <strain evidence="9 10">B05.10</strain>
    </source>
</reference>
<dbReference type="RefSeq" id="XP_001550616.1">
    <property type="nucleotide sequence ID" value="XM_001550566.2"/>
</dbReference>
<reference evidence="9 10" key="2">
    <citation type="journal article" date="2012" name="Eukaryot. Cell">
        <title>Genome update of Botrytis cinerea strains B05.10 and T4.</title>
        <authorList>
            <person name="Staats M."/>
            <person name="van Kan J.A."/>
        </authorList>
    </citation>
    <scope>NUCLEOTIDE SEQUENCE [LARGE SCALE GENOMIC DNA]</scope>
    <source>
        <strain evidence="9 10">B05.10</strain>
    </source>
</reference>